<dbReference type="InterPro" id="IPR000629">
    <property type="entry name" value="RNA-helicase_DEAD-box_CS"/>
</dbReference>
<gene>
    <name evidence="11" type="ORF">BLNAU_7908</name>
</gene>
<feature type="domain" description="Helicase C-terminal" evidence="9">
    <location>
        <begin position="232"/>
        <end position="381"/>
    </location>
</feature>
<dbReference type="PROSITE" id="PS51192">
    <property type="entry name" value="HELICASE_ATP_BIND_1"/>
    <property type="match status" value="1"/>
</dbReference>
<dbReference type="SUPFAM" id="SSF52540">
    <property type="entry name" value="P-loop containing nucleoside triphosphate hydrolases"/>
    <property type="match status" value="1"/>
</dbReference>
<dbReference type="PROSITE" id="PS00039">
    <property type="entry name" value="DEAD_ATP_HELICASE"/>
    <property type="match status" value="1"/>
</dbReference>
<dbReference type="PROSITE" id="PS51194">
    <property type="entry name" value="HELICASE_CTER"/>
    <property type="match status" value="1"/>
</dbReference>
<feature type="domain" description="DEAD-box RNA helicase Q" evidence="10">
    <location>
        <begin position="2"/>
        <end position="30"/>
    </location>
</feature>
<dbReference type="Pfam" id="PF00270">
    <property type="entry name" value="DEAD"/>
    <property type="match status" value="1"/>
</dbReference>
<keyword evidence="4 6" id="KW-0067">ATP-binding</keyword>
<dbReference type="SMART" id="SM00487">
    <property type="entry name" value="DEXDc"/>
    <property type="match status" value="1"/>
</dbReference>
<evidence type="ECO:0000256" key="7">
    <source>
        <dbReference type="SAM" id="MobiDB-lite"/>
    </source>
</evidence>
<dbReference type="InterPro" id="IPR001650">
    <property type="entry name" value="Helicase_C-like"/>
</dbReference>
<protein>
    <submittedName>
        <fullName evidence="11">ATP-dependent rRNA helicase RRP3</fullName>
        <ecNumber evidence="11">3.6.4.13</ecNumber>
    </submittedName>
</protein>
<evidence type="ECO:0000259" key="9">
    <source>
        <dbReference type="PROSITE" id="PS51194"/>
    </source>
</evidence>
<name>A0ABQ9XZZ6_9EUKA</name>
<keyword evidence="1 6" id="KW-0547">Nucleotide-binding</keyword>
<accession>A0ABQ9XZZ6</accession>
<evidence type="ECO:0000256" key="2">
    <source>
        <dbReference type="ARBA" id="ARBA00022801"/>
    </source>
</evidence>
<dbReference type="PANTHER" id="PTHR47959">
    <property type="entry name" value="ATP-DEPENDENT RNA HELICASE RHLE-RELATED"/>
    <property type="match status" value="1"/>
</dbReference>
<evidence type="ECO:0000256" key="6">
    <source>
        <dbReference type="RuleBase" id="RU000492"/>
    </source>
</evidence>
<evidence type="ECO:0000256" key="1">
    <source>
        <dbReference type="ARBA" id="ARBA00022741"/>
    </source>
</evidence>
<dbReference type="Proteomes" id="UP001281761">
    <property type="component" value="Unassembled WGS sequence"/>
</dbReference>
<proteinExistence type="inferred from homology"/>
<dbReference type="EC" id="3.6.4.13" evidence="11"/>
<feature type="short sequence motif" description="Q motif" evidence="5">
    <location>
        <begin position="2"/>
        <end position="30"/>
    </location>
</feature>
<dbReference type="InterPro" id="IPR011545">
    <property type="entry name" value="DEAD/DEAH_box_helicase_dom"/>
</dbReference>
<dbReference type="InterPro" id="IPR050079">
    <property type="entry name" value="DEAD_box_RNA_helicase"/>
</dbReference>
<evidence type="ECO:0000259" key="8">
    <source>
        <dbReference type="PROSITE" id="PS51192"/>
    </source>
</evidence>
<evidence type="ECO:0000259" key="10">
    <source>
        <dbReference type="PROSITE" id="PS51195"/>
    </source>
</evidence>
<feature type="compositionally biased region" description="Basic residues" evidence="7">
    <location>
        <begin position="459"/>
        <end position="470"/>
    </location>
</feature>
<dbReference type="PROSITE" id="PS51195">
    <property type="entry name" value="Q_MOTIF"/>
    <property type="match status" value="1"/>
</dbReference>
<evidence type="ECO:0000256" key="3">
    <source>
        <dbReference type="ARBA" id="ARBA00022806"/>
    </source>
</evidence>
<comment type="caution">
    <text evidence="11">The sequence shown here is derived from an EMBL/GenBank/DDBJ whole genome shotgun (WGS) entry which is preliminary data.</text>
</comment>
<dbReference type="InterPro" id="IPR027417">
    <property type="entry name" value="P-loop_NTPase"/>
</dbReference>
<dbReference type="CDD" id="cd18787">
    <property type="entry name" value="SF2_C_DEAD"/>
    <property type="match status" value="1"/>
</dbReference>
<keyword evidence="12" id="KW-1185">Reference proteome</keyword>
<comment type="similarity">
    <text evidence="6">Belongs to the DEAD box helicase family.</text>
</comment>
<reference evidence="11 12" key="1">
    <citation type="journal article" date="2022" name="bioRxiv">
        <title>Genomics of Preaxostyla Flagellates Illuminates Evolutionary Transitions and the Path Towards Mitochondrial Loss.</title>
        <authorList>
            <person name="Novak L.V.F."/>
            <person name="Treitli S.C."/>
            <person name="Pyrih J."/>
            <person name="Halakuc P."/>
            <person name="Pipaliya S.V."/>
            <person name="Vacek V."/>
            <person name="Brzon O."/>
            <person name="Soukal P."/>
            <person name="Eme L."/>
            <person name="Dacks J.B."/>
            <person name="Karnkowska A."/>
            <person name="Elias M."/>
            <person name="Hampl V."/>
        </authorList>
    </citation>
    <scope>NUCLEOTIDE SEQUENCE [LARGE SCALE GENOMIC DNA]</scope>
    <source>
        <strain evidence="11">NAU3</strain>
        <tissue evidence="11">Gut</tissue>
    </source>
</reference>
<feature type="domain" description="Helicase ATP-binding" evidence="8">
    <location>
        <begin position="33"/>
        <end position="205"/>
    </location>
</feature>
<evidence type="ECO:0000256" key="4">
    <source>
        <dbReference type="ARBA" id="ARBA00022840"/>
    </source>
</evidence>
<dbReference type="GO" id="GO:0003724">
    <property type="term" value="F:RNA helicase activity"/>
    <property type="evidence" value="ECO:0007669"/>
    <property type="project" value="UniProtKB-EC"/>
</dbReference>
<dbReference type="Pfam" id="PF00271">
    <property type="entry name" value="Helicase_C"/>
    <property type="match status" value="1"/>
</dbReference>
<organism evidence="11 12">
    <name type="scientific">Blattamonas nauphoetae</name>
    <dbReference type="NCBI Taxonomy" id="2049346"/>
    <lineage>
        <taxon>Eukaryota</taxon>
        <taxon>Metamonada</taxon>
        <taxon>Preaxostyla</taxon>
        <taxon>Oxymonadida</taxon>
        <taxon>Blattamonas</taxon>
    </lineage>
</organism>
<dbReference type="PANTHER" id="PTHR47959:SF24">
    <property type="entry name" value="ATP-DEPENDENT RNA HELICASE"/>
    <property type="match status" value="1"/>
</dbReference>
<feature type="region of interest" description="Disordered" evidence="7">
    <location>
        <begin position="424"/>
        <end position="470"/>
    </location>
</feature>
<evidence type="ECO:0000256" key="5">
    <source>
        <dbReference type="PROSITE-ProRule" id="PRU00552"/>
    </source>
</evidence>
<evidence type="ECO:0000313" key="12">
    <source>
        <dbReference type="Proteomes" id="UP001281761"/>
    </source>
</evidence>
<evidence type="ECO:0000313" key="11">
    <source>
        <dbReference type="EMBL" id="KAK2957078.1"/>
    </source>
</evidence>
<keyword evidence="2 6" id="KW-0378">Hydrolase</keyword>
<dbReference type="SMART" id="SM00490">
    <property type="entry name" value="HELICc"/>
    <property type="match status" value="1"/>
</dbReference>
<dbReference type="InterPro" id="IPR014014">
    <property type="entry name" value="RNA_helicase_DEAD_Q_motif"/>
</dbReference>
<dbReference type="Gene3D" id="3.40.50.300">
    <property type="entry name" value="P-loop containing nucleotide triphosphate hydrolases"/>
    <property type="match status" value="2"/>
</dbReference>
<keyword evidence="3 6" id="KW-0347">Helicase</keyword>
<sequence length="470" mass="52539">MSTFAELGLSSDLCEICTKIKWDTPTQIQQESIPPALRGKDIVGLAQTGSGKTGAFALPILHNLIRSVHSYPAAVIVAPTRELAYQIDEVLQKLGKVAGLKTVVVVGGMDMNSQVVGLNRNPHIIVGTPGRLVDHLRSTKGFSISRVRYLVLDEADELLKPDFKESIDIIVQNCPSNRQTFLFSATMTNNVQKLLRVCTKDPVRVSVSDKYQAVETLNQKMLLIPADQKLLTFVTLIVQLEGQTMIVFTRTTVNTQRVSKVLSILGFSAEALYGTMDQPRRLEALNKFKRGDKKILVATDVASRGLDIPSVDCVINYDLPKTTKTYMHRVGRTARAGRYGLSFTFVTQYDAIDFTKIETSLASERTKEGDEPWKMEMHTITPEMMAPIKEKVTQAERLAIQELKEGTSRAHSLSLTASLLNEEEDPLSFSSMNDSYRQPDDEEIVPRKRSRSTKDPKSGHKKQKKNFRKH</sequence>
<dbReference type="EMBL" id="JARBJD010000049">
    <property type="protein sequence ID" value="KAK2957078.1"/>
    <property type="molecule type" value="Genomic_DNA"/>
</dbReference>
<dbReference type="InterPro" id="IPR014001">
    <property type="entry name" value="Helicase_ATP-bd"/>
</dbReference>
<dbReference type="GO" id="GO:0016787">
    <property type="term" value="F:hydrolase activity"/>
    <property type="evidence" value="ECO:0007669"/>
    <property type="project" value="UniProtKB-KW"/>
</dbReference>